<evidence type="ECO:0000313" key="2">
    <source>
        <dbReference type="Proteomes" id="UP000051176"/>
    </source>
</evidence>
<dbReference type="SUPFAM" id="SSF53474">
    <property type="entry name" value="alpha/beta-Hydrolases"/>
    <property type="match status" value="1"/>
</dbReference>
<dbReference type="AlphaFoldDB" id="A0A0R1GPE2"/>
<dbReference type="EMBL" id="AZCZ01000065">
    <property type="protein sequence ID" value="KRK33540.1"/>
    <property type="molecule type" value="Genomic_DNA"/>
</dbReference>
<gene>
    <name evidence="1" type="ORF">FD07_GL002042</name>
</gene>
<keyword evidence="2" id="KW-1185">Reference proteome</keyword>
<dbReference type="GO" id="GO:0016787">
    <property type="term" value="F:hydrolase activity"/>
    <property type="evidence" value="ECO:0007669"/>
    <property type="project" value="UniProtKB-KW"/>
</dbReference>
<protein>
    <submittedName>
        <fullName evidence="1">Cell surface hydrolase</fullName>
    </submittedName>
</protein>
<comment type="caution">
    <text evidence="1">The sequence shown here is derived from an EMBL/GenBank/DDBJ whole genome shotgun (WGS) entry which is preliminary data.</text>
</comment>
<dbReference type="STRING" id="357278.IV61_GL000522"/>
<dbReference type="Pfam" id="PF06028">
    <property type="entry name" value="DUF915"/>
    <property type="match status" value="1"/>
</dbReference>
<organism evidence="1 2">
    <name type="scientific">Levilactobacillus parabrevis ATCC 53295</name>
    <dbReference type="NCBI Taxonomy" id="1267003"/>
    <lineage>
        <taxon>Bacteria</taxon>
        <taxon>Bacillati</taxon>
        <taxon>Bacillota</taxon>
        <taxon>Bacilli</taxon>
        <taxon>Lactobacillales</taxon>
        <taxon>Lactobacillaceae</taxon>
        <taxon>Levilactobacillus</taxon>
    </lineage>
</organism>
<dbReference type="InterPro" id="IPR029058">
    <property type="entry name" value="AB_hydrolase_fold"/>
</dbReference>
<dbReference type="Gene3D" id="3.40.50.1820">
    <property type="entry name" value="alpha/beta hydrolase"/>
    <property type="match status" value="1"/>
</dbReference>
<sequence>MSYEVNLNFDLGGSVILMKKRLLTFMGIGLLVLGLSACGTGNKHTTTASDLPNSGKYEPTLFFHGWGSSYRAEKQMAQSLVNAGLTKTIVRATVSKHGKVALSGQFRKGDYHPIVEVGFEDNRNSNPRQWGRWAEATVIKLQQTYQMKKLNMVGHSMGNMAIMYYLLDNSHKLPKLQKQVDIAGHFNGILGMGDEPNQMTLQPNGKPKKMQADYKALLPLRQTYPKHQIAVLNIYGDKNDGSHSDGSVSNASSKSLRYLIAGRAKSYQERKIVGPNAQHSKLHDNAHVDKLLIDFLKN</sequence>
<proteinExistence type="predicted"/>
<dbReference type="PATRIC" id="fig|1267003.4.peg.2153"/>
<keyword evidence="1" id="KW-0378">Hydrolase</keyword>
<dbReference type="InterPro" id="IPR010315">
    <property type="entry name" value="DUF915_hydro-like"/>
</dbReference>
<evidence type="ECO:0000313" key="1">
    <source>
        <dbReference type="EMBL" id="KRK33540.1"/>
    </source>
</evidence>
<reference evidence="1 2" key="1">
    <citation type="journal article" date="2015" name="Genome Announc.">
        <title>Expanding the biotechnology potential of lactobacilli through comparative genomics of 213 strains and associated genera.</title>
        <authorList>
            <person name="Sun Z."/>
            <person name="Harris H.M."/>
            <person name="McCann A."/>
            <person name="Guo C."/>
            <person name="Argimon S."/>
            <person name="Zhang W."/>
            <person name="Yang X."/>
            <person name="Jeffery I.B."/>
            <person name="Cooney J.C."/>
            <person name="Kagawa T.F."/>
            <person name="Liu W."/>
            <person name="Song Y."/>
            <person name="Salvetti E."/>
            <person name="Wrobel A."/>
            <person name="Rasinkangas P."/>
            <person name="Parkhill J."/>
            <person name="Rea M.C."/>
            <person name="O'Sullivan O."/>
            <person name="Ritari J."/>
            <person name="Douillard F.P."/>
            <person name="Paul Ross R."/>
            <person name="Yang R."/>
            <person name="Briner A.E."/>
            <person name="Felis G.E."/>
            <person name="de Vos W.M."/>
            <person name="Barrangou R."/>
            <person name="Klaenhammer T.R."/>
            <person name="Caufield P.W."/>
            <person name="Cui Y."/>
            <person name="Zhang H."/>
            <person name="O'Toole P.W."/>
        </authorList>
    </citation>
    <scope>NUCLEOTIDE SEQUENCE [LARGE SCALE GENOMIC DNA]</scope>
    <source>
        <strain evidence="1 2">ATCC 53295</strain>
    </source>
</reference>
<dbReference type="Proteomes" id="UP000051176">
    <property type="component" value="Unassembled WGS sequence"/>
</dbReference>
<dbReference type="eggNOG" id="COG4814">
    <property type="taxonomic scope" value="Bacteria"/>
</dbReference>
<accession>A0A0R1GPE2</accession>
<name>A0A0R1GPE2_9LACO</name>